<evidence type="ECO:0008006" key="3">
    <source>
        <dbReference type="Google" id="ProtNLM"/>
    </source>
</evidence>
<proteinExistence type="predicted"/>
<dbReference type="EMBL" id="BMFD01000005">
    <property type="protein sequence ID" value="GGC38973.1"/>
    <property type="molecule type" value="Genomic_DNA"/>
</dbReference>
<evidence type="ECO:0000313" key="2">
    <source>
        <dbReference type="Proteomes" id="UP000635885"/>
    </source>
</evidence>
<keyword evidence="2" id="KW-1185">Reference proteome</keyword>
<dbReference type="Proteomes" id="UP000635885">
    <property type="component" value="Unassembled WGS sequence"/>
</dbReference>
<protein>
    <recommendedName>
        <fullName evidence="3">Addiction module component</fullName>
    </recommendedName>
</protein>
<accession>A0ABQ1ME41</accession>
<organism evidence="1 2">
    <name type="scientific">Belliella aquatica</name>
    <dbReference type="NCBI Taxonomy" id="1323734"/>
    <lineage>
        <taxon>Bacteria</taxon>
        <taxon>Pseudomonadati</taxon>
        <taxon>Bacteroidota</taxon>
        <taxon>Cytophagia</taxon>
        <taxon>Cytophagales</taxon>
        <taxon>Cyclobacteriaceae</taxon>
        <taxon>Belliella</taxon>
    </lineage>
</organism>
<reference evidence="2" key="1">
    <citation type="journal article" date="2019" name="Int. J. Syst. Evol. Microbiol.">
        <title>The Global Catalogue of Microorganisms (GCM) 10K type strain sequencing project: providing services to taxonomists for standard genome sequencing and annotation.</title>
        <authorList>
            <consortium name="The Broad Institute Genomics Platform"/>
            <consortium name="The Broad Institute Genome Sequencing Center for Infectious Disease"/>
            <person name="Wu L."/>
            <person name="Ma J."/>
        </authorList>
    </citation>
    <scope>NUCLEOTIDE SEQUENCE [LARGE SCALE GENOMIC DNA]</scope>
    <source>
        <strain evidence="2">CGMCC 1.12479</strain>
    </source>
</reference>
<name>A0ABQ1ME41_9BACT</name>
<comment type="caution">
    <text evidence="1">The sequence shown here is derived from an EMBL/GenBank/DDBJ whole genome shotgun (WGS) entry which is preliminary data.</text>
</comment>
<dbReference type="RefSeq" id="WP_188441807.1">
    <property type="nucleotide sequence ID" value="NZ_BMFD01000005.1"/>
</dbReference>
<gene>
    <name evidence="1" type="ORF">GCM10010993_17170</name>
</gene>
<sequence length="80" mass="9285">MNSAEEIRNSIIDQLLTISNKEYLKAIFEIINNSKKEGEKIQLSDAQIAMLNMSEEDIKKNRLISQEDLDESDLKWLESQ</sequence>
<evidence type="ECO:0000313" key="1">
    <source>
        <dbReference type="EMBL" id="GGC38973.1"/>
    </source>
</evidence>